<protein>
    <recommendedName>
        <fullName evidence="3 11">Shikimate kinase</fullName>
        <shortName evidence="11">SK</shortName>
        <ecNumber evidence="3 11">2.7.1.71</ecNumber>
    </recommendedName>
</protein>
<dbReference type="PROSITE" id="PS01128">
    <property type="entry name" value="SHIKIMATE_KINASE"/>
    <property type="match status" value="1"/>
</dbReference>
<sequence length="191" mass="21387">MMQSRKYPDLKCTRPVVLVGMMGVGKTTIGRRLAPQLDLPFYDADHEIEKAAGMSVSDLFKTHGEASFREGEARVIKRLLEGPPHVLATGGGALTNEETRTLIAENTLSIWIDSDIETIIKRAGRRDTRPLLQDGDPRETLLRLSKEREEFYRAADIQIQSQPGPHANTVALILEKLDSSPWLLSPREENE</sequence>
<comment type="catalytic activity">
    <reaction evidence="10 11">
        <text>shikimate + ATP = 3-phosphoshikimate + ADP + H(+)</text>
        <dbReference type="Rhea" id="RHEA:13121"/>
        <dbReference type="ChEBI" id="CHEBI:15378"/>
        <dbReference type="ChEBI" id="CHEBI:30616"/>
        <dbReference type="ChEBI" id="CHEBI:36208"/>
        <dbReference type="ChEBI" id="CHEBI:145989"/>
        <dbReference type="ChEBI" id="CHEBI:456216"/>
        <dbReference type="EC" id="2.7.1.71"/>
    </reaction>
</comment>
<dbReference type="SUPFAM" id="SSF52540">
    <property type="entry name" value="P-loop containing nucleoside triphosphate hydrolases"/>
    <property type="match status" value="1"/>
</dbReference>
<comment type="caution">
    <text evidence="12">The sequence shown here is derived from an EMBL/GenBank/DDBJ whole genome shotgun (WGS) entry which is preliminary data.</text>
</comment>
<keyword evidence="8 11" id="KW-0067">ATP-binding</keyword>
<dbReference type="EC" id="2.7.1.71" evidence="3 11"/>
<evidence type="ECO:0000256" key="7">
    <source>
        <dbReference type="ARBA" id="ARBA00022777"/>
    </source>
</evidence>
<evidence type="ECO:0000256" key="5">
    <source>
        <dbReference type="ARBA" id="ARBA00022679"/>
    </source>
</evidence>
<comment type="cofactor">
    <cofactor evidence="11">
        <name>Mg(2+)</name>
        <dbReference type="ChEBI" id="CHEBI:18420"/>
    </cofactor>
    <text evidence="11">Binds 1 Mg(2+) ion per subunit.</text>
</comment>
<keyword evidence="6 11" id="KW-0547">Nucleotide-binding</keyword>
<dbReference type="EMBL" id="JBEHZE010000001">
    <property type="protein sequence ID" value="MEX6633621.1"/>
    <property type="molecule type" value="Genomic_DNA"/>
</dbReference>
<comment type="caution">
    <text evidence="11">Lacks conserved residue(s) required for the propagation of feature annotation.</text>
</comment>
<evidence type="ECO:0000256" key="9">
    <source>
        <dbReference type="ARBA" id="ARBA00023141"/>
    </source>
</evidence>
<dbReference type="PRINTS" id="PR01100">
    <property type="entry name" value="SHIKIMTKNASE"/>
</dbReference>
<feature type="binding site" evidence="11">
    <location>
        <position position="129"/>
    </location>
    <ligand>
        <name>ATP</name>
        <dbReference type="ChEBI" id="CHEBI:30616"/>
    </ligand>
</feature>
<evidence type="ECO:0000256" key="8">
    <source>
        <dbReference type="ARBA" id="ARBA00022840"/>
    </source>
</evidence>
<gene>
    <name evidence="11" type="primary">aroK</name>
    <name evidence="12" type="ORF">ABFZ84_08660</name>
</gene>
<dbReference type="GO" id="GO:0004765">
    <property type="term" value="F:shikimate kinase activity"/>
    <property type="evidence" value="ECO:0007669"/>
    <property type="project" value="UniProtKB-EC"/>
</dbReference>
<feature type="binding site" evidence="11">
    <location>
        <position position="148"/>
    </location>
    <ligand>
        <name>substrate</name>
    </ligand>
</feature>
<evidence type="ECO:0000256" key="3">
    <source>
        <dbReference type="ARBA" id="ARBA00012154"/>
    </source>
</evidence>
<keyword evidence="13" id="KW-1185">Reference proteome</keyword>
<evidence type="ECO:0000256" key="10">
    <source>
        <dbReference type="ARBA" id="ARBA00048567"/>
    </source>
</evidence>
<proteinExistence type="inferred from homology"/>
<keyword evidence="7 11" id="KW-0418">Kinase</keyword>
<reference evidence="12 13" key="1">
    <citation type="submission" date="2024-05" db="EMBL/GenBank/DDBJ databases">
        <title>Three bacterial strains, DH-69, EH-24, and ECK-19 isolated from coastal sediments.</title>
        <authorList>
            <person name="Ye Y.-Q."/>
            <person name="Du Z.-J."/>
        </authorList>
    </citation>
    <scope>NUCLEOTIDE SEQUENCE [LARGE SCALE GENOMIC DNA]</scope>
    <source>
        <strain evidence="12 13">ECK-19</strain>
    </source>
</reference>
<feature type="binding site" evidence="11">
    <location>
        <begin position="23"/>
        <end position="28"/>
    </location>
    <ligand>
        <name>ATP</name>
        <dbReference type="ChEBI" id="CHEBI:30616"/>
    </ligand>
</feature>
<evidence type="ECO:0000256" key="1">
    <source>
        <dbReference type="ARBA" id="ARBA00004842"/>
    </source>
</evidence>
<comment type="similarity">
    <text evidence="2 11">Belongs to the shikimate kinase family.</text>
</comment>
<dbReference type="Proteomes" id="UP001560685">
    <property type="component" value="Unassembled WGS sequence"/>
</dbReference>
<comment type="pathway">
    <text evidence="1 11">Metabolic intermediate biosynthesis; chorismate biosynthesis; chorismate from D-erythrose 4-phosphate and phosphoenolpyruvate: step 5/7.</text>
</comment>
<keyword evidence="11" id="KW-0963">Cytoplasm</keyword>
<dbReference type="InterPro" id="IPR027417">
    <property type="entry name" value="P-loop_NTPase"/>
</dbReference>
<dbReference type="RefSeq" id="WP_369313599.1">
    <property type="nucleotide sequence ID" value="NZ_JBEHZE010000001.1"/>
</dbReference>
<dbReference type="CDD" id="cd00464">
    <property type="entry name" value="SK"/>
    <property type="match status" value="1"/>
</dbReference>
<dbReference type="NCBIfam" id="NF010552">
    <property type="entry name" value="PRK13946.1"/>
    <property type="match status" value="1"/>
</dbReference>
<comment type="subunit">
    <text evidence="11">Monomer.</text>
</comment>
<dbReference type="Gene3D" id="3.40.50.300">
    <property type="entry name" value="P-loop containing nucleotide triphosphate hydrolases"/>
    <property type="match status" value="1"/>
</dbReference>
<comment type="function">
    <text evidence="11">Catalyzes the specific phosphorylation of the 3-hydroxyl group of shikimic acid using ATP as a cosubstrate.</text>
</comment>
<evidence type="ECO:0000256" key="11">
    <source>
        <dbReference type="HAMAP-Rule" id="MF_00109"/>
    </source>
</evidence>
<dbReference type="Pfam" id="PF01202">
    <property type="entry name" value="SKI"/>
    <property type="match status" value="1"/>
</dbReference>
<evidence type="ECO:0000313" key="13">
    <source>
        <dbReference type="Proteomes" id="UP001560685"/>
    </source>
</evidence>
<evidence type="ECO:0000256" key="6">
    <source>
        <dbReference type="ARBA" id="ARBA00022741"/>
    </source>
</evidence>
<keyword evidence="9 11" id="KW-0057">Aromatic amino acid biosynthesis</keyword>
<organism evidence="12 13">
    <name type="scientific">Hyphococcus lacteus</name>
    <dbReference type="NCBI Taxonomy" id="3143536"/>
    <lineage>
        <taxon>Bacteria</taxon>
        <taxon>Pseudomonadati</taxon>
        <taxon>Pseudomonadota</taxon>
        <taxon>Alphaproteobacteria</taxon>
        <taxon>Parvularculales</taxon>
        <taxon>Parvularculaceae</taxon>
        <taxon>Hyphococcus</taxon>
    </lineage>
</organism>
<feature type="binding site" evidence="11">
    <location>
        <position position="91"/>
    </location>
    <ligand>
        <name>substrate</name>
    </ligand>
</feature>
<dbReference type="PANTHER" id="PTHR21087">
    <property type="entry name" value="SHIKIMATE KINASE"/>
    <property type="match status" value="1"/>
</dbReference>
<dbReference type="InterPro" id="IPR023000">
    <property type="entry name" value="Shikimate_kinase_CS"/>
</dbReference>
<dbReference type="HAMAP" id="MF_00109">
    <property type="entry name" value="Shikimate_kinase"/>
    <property type="match status" value="1"/>
</dbReference>
<evidence type="ECO:0000256" key="2">
    <source>
        <dbReference type="ARBA" id="ARBA00006997"/>
    </source>
</evidence>
<keyword evidence="5 11" id="KW-0808">Transferase</keyword>
<keyword evidence="11" id="KW-0460">Magnesium</keyword>
<dbReference type="InterPro" id="IPR000623">
    <property type="entry name" value="Shikimate_kinase/TSH1"/>
</dbReference>
<feature type="binding site" evidence="11">
    <location>
        <position position="45"/>
    </location>
    <ligand>
        <name>substrate</name>
    </ligand>
</feature>
<name>A0ABV3Z492_9PROT</name>
<accession>A0ABV3Z492</accession>
<keyword evidence="4 11" id="KW-0028">Amino-acid biosynthesis</keyword>
<evidence type="ECO:0000313" key="12">
    <source>
        <dbReference type="EMBL" id="MEX6633621.1"/>
    </source>
</evidence>
<dbReference type="PANTHER" id="PTHR21087:SF16">
    <property type="entry name" value="SHIKIMATE KINASE 1, CHLOROPLASTIC"/>
    <property type="match status" value="1"/>
</dbReference>
<feature type="binding site" evidence="11">
    <location>
        <position position="69"/>
    </location>
    <ligand>
        <name>substrate</name>
    </ligand>
</feature>
<keyword evidence="11" id="KW-0479">Metal-binding</keyword>
<evidence type="ECO:0000256" key="4">
    <source>
        <dbReference type="ARBA" id="ARBA00022605"/>
    </source>
</evidence>
<dbReference type="InterPro" id="IPR031322">
    <property type="entry name" value="Shikimate/glucono_kinase"/>
</dbReference>
<feature type="binding site" evidence="11">
    <location>
        <position position="27"/>
    </location>
    <ligand>
        <name>Mg(2+)</name>
        <dbReference type="ChEBI" id="CHEBI:18420"/>
    </ligand>
</feature>
<comment type="subcellular location">
    <subcellularLocation>
        <location evidence="11">Cytoplasm</location>
    </subcellularLocation>
</comment>